<dbReference type="Proteomes" id="UP000254051">
    <property type="component" value="Unassembled WGS sequence"/>
</dbReference>
<dbReference type="SUPFAM" id="SSF53639">
    <property type="entry name" value="AraD/HMP-PK domain-like"/>
    <property type="match status" value="1"/>
</dbReference>
<dbReference type="EMBL" id="UHJJ01000006">
    <property type="protein sequence ID" value="SUQ14334.1"/>
    <property type="molecule type" value="Genomic_DNA"/>
</dbReference>
<dbReference type="InterPro" id="IPR036409">
    <property type="entry name" value="Aldolase_II/adducin_N_sf"/>
</dbReference>
<gene>
    <name evidence="4" type="ORF">SAMN05216529_10624</name>
</gene>
<evidence type="ECO:0000259" key="3">
    <source>
        <dbReference type="SMART" id="SM01007"/>
    </source>
</evidence>
<dbReference type="GO" id="GO:0046872">
    <property type="term" value="F:metal ion binding"/>
    <property type="evidence" value="ECO:0007669"/>
    <property type="project" value="UniProtKB-KW"/>
</dbReference>
<organism evidence="4 5">
    <name type="scientific">Faecalicatena contorta</name>
    <dbReference type="NCBI Taxonomy" id="39482"/>
    <lineage>
        <taxon>Bacteria</taxon>
        <taxon>Bacillati</taxon>
        <taxon>Bacillota</taxon>
        <taxon>Clostridia</taxon>
        <taxon>Lachnospirales</taxon>
        <taxon>Lachnospiraceae</taxon>
        <taxon>Faecalicatena</taxon>
    </lineage>
</organism>
<dbReference type="Gene3D" id="3.40.225.10">
    <property type="entry name" value="Class II aldolase/adducin N-terminal domain"/>
    <property type="match status" value="1"/>
</dbReference>
<dbReference type="Pfam" id="PF00596">
    <property type="entry name" value="Aldolase_II"/>
    <property type="match status" value="1"/>
</dbReference>
<dbReference type="AlphaFoldDB" id="A0A315ZVI0"/>
<name>A0A315ZVI0_9FIRM</name>
<proteinExistence type="predicted"/>
<dbReference type="SMART" id="SM01007">
    <property type="entry name" value="Aldolase_II"/>
    <property type="match status" value="1"/>
</dbReference>
<dbReference type="GO" id="GO:0016832">
    <property type="term" value="F:aldehyde-lyase activity"/>
    <property type="evidence" value="ECO:0007669"/>
    <property type="project" value="TreeGrafter"/>
</dbReference>
<keyword evidence="1" id="KW-0479">Metal-binding</keyword>
<dbReference type="GO" id="GO:0019323">
    <property type="term" value="P:pentose catabolic process"/>
    <property type="evidence" value="ECO:0007669"/>
    <property type="project" value="TreeGrafter"/>
</dbReference>
<dbReference type="InterPro" id="IPR050197">
    <property type="entry name" value="Aldolase_class_II_sugar_metab"/>
</dbReference>
<keyword evidence="5" id="KW-1185">Reference proteome</keyword>
<dbReference type="RefSeq" id="WP_109711131.1">
    <property type="nucleotide sequence ID" value="NZ_QGDS01000006.1"/>
</dbReference>
<evidence type="ECO:0000256" key="1">
    <source>
        <dbReference type="ARBA" id="ARBA00022723"/>
    </source>
</evidence>
<keyword evidence="2" id="KW-0456">Lyase</keyword>
<evidence type="ECO:0000256" key="2">
    <source>
        <dbReference type="ARBA" id="ARBA00023239"/>
    </source>
</evidence>
<dbReference type="GO" id="GO:0005829">
    <property type="term" value="C:cytosol"/>
    <property type="evidence" value="ECO:0007669"/>
    <property type="project" value="TreeGrafter"/>
</dbReference>
<feature type="domain" description="Class II aldolase/adducin N-terminal" evidence="3">
    <location>
        <begin position="10"/>
        <end position="191"/>
    </location>
</feature>
<evidence type="ECO:0000313" key="4">
    <source>
        <dbReference type="EMBL" id="SUQ14334.1"/>
    </source>
</evidence>
<evidence type="ECO:0000313" key="5">
    <source>
        <dbReference type="Proteomes" id="UP000254051"/>
    </source>
</evidence>
<dbReference type="InterPro" id="IPR001303">
    <property type="entry name" value="Aldolase_II/adducin_N"/>
</dbReference>
<accession>A0A315ZVI0</accession>
<sequence length="201" mass="21908">MTEDVKKIAEELVIACKRAYTRGIQTGSGGNVSARIPDRDLMLVKASGSSFADSTPESFVITDFDGNLVEGKGKPTREALLHGLLYRICPKMNSVVHVHSPYSIAWASTGKKLTRTTWHAKLKVCTDYPTLDVPAAVVEKDYFPFVEKIYSEYPELPGFLLVDHGIVAVGKDAIDAEHTAELMEETAQVAILKAAVSKLGL</sequence>
<protein>
    <submittedName>
        <fullName evidence="4">L-ribulose-5-phosphate 4-epimerase</fullName>
    </submittedName>
</protein>
<reference evidence="5" key="1">
    <citation type="submission" date="2017-07" db="EMBL/GenBank/DDBJ databases">
        <authorList>
            <person name="Varghese N."/>
            <person name="Submissions S."/>
        </authorList>
    </citation>
    <scope>NUCLEOTIDE SEQUENCE [LARGE SCALE GENOMIC DNA]</scope>
    <source>
        <strain evidence="5">NLAE-zl-C134</strain>
    </source>
</reference>
<dbReference type="PANTHER" id="PTHR22789:SF0">
    <property type="entry name" value="3-OXO-TETRONATE 4-PHOSPHATE DECARBOXYLASE-RELATED"/>
    <property type="match status" value="1"/>
</dbReference>
<dbReference type="OrthoDB" id="9794581at2"/>
<dbReference type="PANTHER" id="PTHR22789">
    <property type="entry name" value="FUCULOSE PHOSPHATE ALDOLASE"/>
    <property type="match status" value="1"/>
</dbReference>